<dbReference type="NCBIfam" id="TIGR01891">
    <property type="entry name" value="amidohydrolases"/>
    <property type="match status" value="1"/>
</dbReference>
<dbReference type="InterPro" id="IPR044757">
    <property type="entry name" value="ILR1-like_Hyd"/>
</dbReference>
<dbReference type="FunFam" id="3.30.70.360:FF:000001">
    <property type="entry name" value="N-acetyldiaminopimelate deacetylase"/>
    <property type="match status" value="1"/>
</dbReference>
<keyword evidence="3" id="KW-0378">Hydrolase</keyword>
<dbReference type="Gene3D" id="3.40.630.10">
    <property type="entry name" value="Zn peptidases"/>
    <property type="match status" value="1"/>
</dbReference>
<dbReference type="AlphaFoldDB" id="B8LMJ2"/>
<evidence type="ECO:0000256" key="4">
    <source>
        <dbReference type="PIRSR" id="PIRSR005962-1"/>
    </source>
</evidence>
<evidence type="ECO:0000256" key="3">
    <source>
        <dbReference type="ARBA" id="ARBA00022801"/>
    </source>
</evidence>
<dbReference type="EMBL" id="EF677015">
    <property type="protein sequence ID" value="ABR16872.1"/>
    <property type="molecule type" value="mRNA"/>
</dbReference>
<feature type="binding site" evidence="4">
    <location>
        <position position="158"/>
    </location>
    <ligand>
        <name>Mn(2+)</name>
        <dbReference type="ChEBI" id="CHEBI:29035"/>
        <label>2</label>
    </ligand>
</feature>
<dbReference type="InterPro" id="IPR002933">
    <property type="entry name" value="Peptidase_M20"/>
</dbReference>
<dbReference type="SUPFAM" id="SSF55031">
    <property type="entry name" value="Bacterial exopeptidase dimerisation domain"/>
    <property type="match status" value="1"/>
</dbReference>
<keyword evidence="5" id="KW-0812">Transmembrane</keyword>
<dbReference type="GO" id="GO:0046872">
    <property type="term" value="F:metal ion binding"/>
    <property type="evidence" value="ECO:0007669"/>
    <property type="project" value="UniProtKB-KW"/>
</dbReference>
<dbReference type="MEROPS" id="M20.A06"/>
<dbReference type="PANTHER" id="PTHR11014:SF63">
    <property type="entry name" value="METALLOPEPTIDASE, PUTATIVE (AFU_ORTHOLOGUE AFUA_6G09600)-RELATED"/>
    <property type="match status" value="1"/>
</dbReference>
<dbReference type="InterPro" id="IPR017439">
    <property type="entry name" value="Amidohydrolase"/>
</dbReference>
<dbReference type="InterPro" id="IPR036264">
    <property type="entry name" value="Bact_exopeptidase_dim_dom"/>
</dbReference>
<feature type="binding site" evidence="4">
    <location>
        <position position="160"/>
    </location>
    <ligand>
        <name>Mn(2+)</name>
        <dbReference type="ChEBI" id="CHEBI:29035"/>
        <label>2</label>
    </ligand>
</feature>
<evidence type="ECO:0000256" key="5">
    <source>
        <dbReference type="SAM" id="Phobius"/>
    </source>
</evidence>
<feature type="domain" description="Peptidase M20 dimerisation" evidence="6">
    <location>
        <begin position="242"/>
        <end position="336"/>
    </location>
</feature>
<dbReference type="Pfam" id="PF01546">
    <property type="entry name" value="Peptidase_M20"/>
    <property type="match status" value="1"/>
</dbReference>
<feature type="binding site" evidence="4">
    <location>
        <position position="421"/>
    </location>
    <ligand>
        <name>Mn(2+)</name>
        <dbReference type="ChEBI" id="CHEBI:29035"/>
        <label>2</label>
    </ligand>
</feature>
<feature type="binding site" evidence="4">
    <location>
        <position position="218"/>
    </location>
    <ligand>
        <name>Mn(2+)</name>
        <dbReference type="ChEBI" id="CHEBI:29035"/>
        <label>2</label>
    </ligand>
</feature>
<dbReference type="PANTHER" id="PTHR11014">
    <property type="entry name" value="PEPTIDASE M20 FAMILY MEMBER"/>
    <property type="match status" value="1"/>
</dbReference>
<dbReference type="OMA" id="GAHNVKD"/>
<dbReference type="PIRSF" id="PIRSF005962">
    <property type="entry name" value="Pept_M20D_amidohydro"/>
    <property type="match status" value="1"/>
</dbReference>
<proteinExistence type="evidence at transcript level"/>
<accession>B8LMJ2</accession>
<keyword evidence="4" id="KW-0464">Manganese</keyword>
<keyword evidence="2" id="KW-0732">Signal</keyword>
<dbReference type="Gene3D" id="3.30.70.360">
    <property type="match status" value="1"/>
</dbReference>
<organism evidence="7">
    <name type="scientific">Picea sitchensis</name>
    <name type="common">Sitka spruce</name>
    <name type="synonym">Pinus sitchensis</name>
    <dbReference type="NCBI Taxonomy" id="3332"/>
    <lineage>
        <taxon>Eukaryota</taxon>
        <taxon>Viridiplantae</taxon>
        <taxon>Streptophyta</taxon>
        <taxon>Embryophyta</taxon>
        <taxon>Tracheophyta</taxon>
        <taxon>Spermatophyta</taxon>
        <taxon>Pinopsida</taxon>
        <taxon>Pinidae</taxon>
        <taxon>Conifers I</taxon>
        <taxon>Pinales</taxon>
        <taxon>Pinaceae</taxon>
        <taxon>Picea</taxon>
    </lineage>
</organism>
<comment type="cofactor">
    <cofactor evidence="4">
        <name>Mn(2+)</name>
        <dbReference type="ChEBI" id="CHEBI:29035"/>
    </cofactor>
    <text evidence="4">The Mn(2+) ion enhances activity.</text>
</comment>
<dbReference type="Pfam" id="PF07687">
    <property type="entry name" value="M20_dimer"/>
    <property type="match status" value="1"/>
</dbReference>
<dbReference type="GO" id="GO:0016787">
    <property type="term" value="F:hydrolase activity"/>
    <property type="evidence" value="ECO:0007669"/>
    <property type="project" value="UniProtKB-KW"/>
</dbReference>
<feature type="binding site" evidence="4">
    <location>
        <position position="194"/>
    </location>
    <ligand>
        <name>Mn(2+)</name>
        <dbReference type="ChEBI" id="CHEBI:29035"/>
        <label>2</label>
    </ligand>
</feature>
<evidence type="ECO:0000256" key="2">
    <source>
        <dbReference type="ARBA" id="ARBA00022729"/>
    </source>
</evidence>
<dbReference type="InterPro" id="IPR011650">
    <property type="entry name" value="Peptidase_M20_dimer"/>
</dbReference>
<feature type="transmembrane region" description="Helical" evidence="5">
    <location>
        <begin position="20"/>
        <end position="39"/>
    </location>
</feature>
<evidence type="ECO:0000256" key="1">
    <source>
        <dbReference type="ARBA" id="ARBA00006153"/>
    </source>
</evidence>
<name>B8LMJ2_PICSI</name>
<evidence type="ECO:0000259" key="6">
    <source>
        <dbReference type="Pfam" id="PF07687"/>
    </source>
</evidence>
<sequence>MYSLFSETSLCRFGVRSCYCPCLLFFACIGLVSSLLLMGKGLSLPVSAQESAVTEAQGLLKDAKGEETFEWLKSIRRRIHRNPELKFEEFNTSKLIRDELDAMGVHYEWPFAQTGVVATIGSGTAPVVALRADMDALPLQELVDWEHKSVNIGKMHACGHDAHVTMLLGAAKLLHKHKDKLQGTVRLIFQPAEEGGAGAAHMIREGALGDAEAIFAMHVTPGLSTGAIVSIPGPILAGASIFEAVIEGKGGHAAMPHITADPIVATSFAILSLQQIVSRESDPLDSQVVSVTFMDGGKGFNIIPNKVRFGGTLRSLTSEGLAKIRRRIKEIIEKQAAVNGCTGFVDFKEDTHPEYPPTVNDEKLHNHVKKAGQTLLGAHNVKDANPVMGAEDFAFYTHIIPGAFFLVGVRNESINSIHSLHSPRFFLDEKVLPLGAALHATIAKMYLDHGGPLSTG</sequence>
<keyword evidence="4" id="KW-0479">Metal-binding</keyword>
<comment type="similarity">
    <text evidence="1">Belongs to the peptidase M20 family.</text>
</comment>
<protein>
    <recommendedName>
        <fullName evidence="6">Peptidase M20 dimerisation domain-containing protein</fullName>
    </recommendedName>
</protein>
<reference evidence="7" key="1">
    <citation type="submission" date="2007-06" db="EMBL/GenBank/DDBJ databases">
        <title>Full length cDNA sequences from Sitka Spruce (Picea sitchensis).</title>
        <authorList>
            <person name="Ralph S.G."/>
            <person name="Chun H.E."/>
            <person name="Liao N."/>
            <person name="Ali J."/>
            <person name="Reid K."/>
            <person name="Kolosova N."/>
            <person name="Cooper N."/>
            <person name="Cullis C."/>
            <person name="Jancsik S."/>
            <person name="Moore R."/>
            <person name="Mayo M."/>
            <person name="Wagner S."/>
            <person name="Holt R.A."/>
            <person name="Jones S.J.M."/>
            <person name="Marra M.A."/>
            <person name="Ritland C.E."/>
            <person name="Ritland K."/>
            <person name="Bohlmann J."/>
        </authorList>
    </citation>
    <scope>NUCLEOTIDE SEQUENCE</scope>
    <source>
        <tissue evidence="7">Green portion of the leader tissue</tissue>
    </source>
</reference>
<evidence type="ECO:0000313" key="7">
    <source>
        <dbReference type="EMBL" id="ABR16872.1"/>
    </source>
</evidence>
<dbReference type="SUPFAM" id="SSF53187">
    <property type="entry name" value="Zn-dependent exopeptidases"/>
    <property type="match status" value="1"/>
</dbReference>
<keyword evidence="5" id="KW-1133">Transmembrane helix</keyword>
<dbReference type="GO" id="GO:0009850">
    <property type="term" value="P:auxin metabolic process"/>
    <property type="evidence" value="ECO:0007669"/>
    <property type="project" value="InterPro"/>
</dbReference>
<keyword evidence="5" id="KW-0472">Membrane</keyword>
<dbReference type="CDD" id="cd08017">
    <property type="entry name" value="M20_IAA_Hyd"/>
    <property type="match status" value="1"/>
</dbReference>